<dbReference type="Gene3D" id="3.30.1540.10">
    <property type="entry name" value="formyl-coa transferase, domain 3"/>
    <property type="match status" value="1"/>
</dbReference>
<gene>
    <name evidence="2" type="ORF">METZ01_LOCUS89274</name>
</gene>
<evidence type="ECO:0008006" key="3">
    <source>
        <dbReference type="Google" id="ProtNLM"/>
    </source>
</evidence>
<dbReference type="InterPro" id="IPR003673">
    <property type="entry name" value="CoA-Trfase_fam_III"/>
</dbReference>
<sequence>VTSKNYAGEYFLLADDKNVMAPLSGIRVLGVTVYLAGPFTLVNLARLGAESIKVEVPRFGDPTRGNGPFASPKGYSTTPETDKHLSTRFMKRSQGVKSVTLNLKHSEGRQMFLDMAKESDVVVENLSPGAMRRLRLGYEDVSAVNPAIVYASISGYGQTGPHSHRKAHDPEIQGMSGIMDINGDPEGPPMRIGFYIADLVTPLFTCYSIVAALRERDRTGKGQHLDVSMMDTLTSLMFVENIEEALNAGEPLRMGNGIRGGPMGLYHTKDGDIIVTVASDDQWQRLAMALNAPHLTTDPRFAKFLDRGKNISAARSAIQDLLMEFTKDEAIELLESKDVPCSHVRTVPDIINDTHFRNRGTLRPMRSQAFEEDLPGIVSGFPVVFSGGEIPQSKGAPLLGQQNEEIYGNLLGKDHSDLDRLKNEGVI</sequence>
<accession>A0A381V7Z9</accession>
<proteinExistence type="predicted"/>
<feature type="non-terminal residue" evidence="2">
    <location>
        <position position="1"/>
    </location>
</feature>
<dbReference type="InterPro" id="IPR023606">
    <property type="entry name" value="CoA-Trfase_III_dom_1_sf"/>
</dbReference>
<name>A0A381V7Z9_9ZZZZ</name>
<dbReference type="EMBL" id="UINC01008081">
    <property type="protein sequence ID" value="SVA36420.1"/>
    <property type="molecule type" value="Genomic_DNA"/>
</dbReference>
<keyword evidence="1" id="KW-0808">Transferase</keyword>
<dbReference type="PANTHER" id="PTHR48207">
    <property type="entry name" value="SUCCINATE--HYDROXYMETHYLGLUTARATE COA-TRANSFERASE"/>
    <property type="match status" value="1"/>
</dbReference>
<dbReference type="AlphaFoldDB" id="A0A381V7Z9"/>
<dbReference type="Gene3D" id="3.40.50.10540">
    <property type="entry name" value="Crotonobetainyl-coa:carnitine coa-transferase, domain 1"/>
    <property type="match status" value="1"/>
</dbReference>
<organism evidence="2">
    <name type="scientific">marine metagenome</name>
    <dbReference type="NCBI Taxonomy" id="408172"/>
    <lineage>
        <taxon>unclassified sequences</taxon>
        <taxon>metagenomes</taxon>
        <taxon>ecological metagenomes</taxon>
    </lineage>
</organism>
<evidence type="ECO:0000313" key="2">
    <source>
        <dbReference type="EMBL" id="SVA36420.1"/>
    </source>
</evidence>
<dbReference type="SUPFAM" id="SSF89796">
    <property type="entry name" value="CoA-transferase family III (CaiB/BaiF)"/>
    <property type="match status" value="1"/>
</dbReference>
<dbReference type="Pfam" id="PF02515">
    <property type="entry name" value="CoA_transf_3"/>
    <property type="match status" value="1"/>
</dbReference>
<dbReference type="InterPro" id="IPR044855">
    <property type="entry name" value="CoA-Trfase_III_dom3_sf"/>
</dbReference>
<reference evidence="2" key="1">
    <citation type="submission" date="2018-05" db="EMBL/GenBank/DDBJ databases">
        <authorList>
            <person name="Lanie J.A."/>
            <person name="Ng W.-L."/>
            <person name="Kazmierczak K.M."/>
            <person name="Andrzejewski T.M."/>
            <person name="Davidsen T.M."/>
            <person name="Wayne K.J."/>
            <person name="Tettelin H."/>
            <person name="Glass J.I."/>
            <person name="Rusch D."/>
            <person name="Podicherti R."/>
            <person name="Tsui H.-C.T."/>
            <person name="Winkler M.E."/>
        </authorList>
    </citation>
    <scope>NUCLEOTIDE SEQUENCE</scope>
</reference>
<dbReference type="PANTHER" id="PTHR48207:SF3">
    <property type="entry name" value="SUCCINATE--HYDROXYMETHYLGLUTARATE COA-TRANSFERASE"/>
    <property type="match status" value="1"/>
</dbReference>
<protein>
    <recommendedName>
        <fullName evidence="3">CoA transferase</fullName>
    </recommendedName>
</protein>
<evidence type="ECO:0000256" key="1">
    <source>
        <dbReference type="ARBA" id="ARBA00022679"/>
    </source>
</evidence>
<dbReference type="InterPro" id="IPR050483">
    <property type="entry name" value="CoA-transferase_III_domain"/>
</dbReference>
<dbReference type="GO" id="GO:0008410">
    <property type="term" value="F:CoA-transferase activity"/>
    <property type="evidence" value="ECO:0007669"/>
    <property type="project" value="TreeGrafter"/>
</dbReference>